<sequence length="397" mass="41598">MSGSDRGLPEPFDGPAGSVPAPAGAGRGDLPGAEGPAVDQTDVLSVSDAADDGPGDSSSAGPHAGEESGGTSAATGRRVSRPAGGRDHGRGSFLRELPILVLVAFLLALLIKTVFVQAFWIPSESMERTLLIDDRVLVNKVVYHFRDVHRGEIVVFNGQGTGFERESVVVSPPSNGFSRLVRNVQELLGLGAPSEKDFIKRVIGVGGDVVACCDGAGRVTVNGKALDEPYVYENDFRDFGPITVPDGDLWLMGDHRSRSSDSRQNGPVPQDKVIGRAFVRVWPLGRFGMLSVPGTFSGVPSATGAPALPGAGAGPPQPAASGPLGSSDALLTPLAALALVVPLRRRTGRRRPDSGRSSAERPSTGRRAIGRRAIGQRERSGTRGRDRWPWRDAGGSP</sequence>
<comment type="similarity">
    <text evidence="2 4">Belongs to the peptidase S26 family.</text>
</comment>
<comment type="caution">
    <text evidence="7">The sequence shown here is derived from an EMBL/GenBank/DDBJ whole genome shotgun (WGS) entry which is preliminary data.</text>
</comment>
<evidence type="ECO:0000256" key="5">
    <source>
        <dbReference type="SAM" id="MobiDB-lite"/>
    </source>
</evidence>
<dbReference type="Gene3D" id="2.10.109.10">
    <property type="entry name" value="Umud Fragment, subunit A"/>
    <property type="match status" value="1"/>
</dbReference>
<keyword evidence="4" id="KW-0812">Transmembrane</keyword>
<feature type="transmembrane region" description="Helical" evidence="4">
    <location>
        <begin position="99"/>
        <end position="120"/>
    </location>
</feature>
<organism evidence="7 8">
    <name type="scientific">Parafrankia colletiae</name>
    <dbReference type="NCBI Taxonomy" id="573497"/>
    <lineage>
        <taxon>Bacteria</taxon>
        <taxon>Bacillati</taxon>
        <taxon>Actinomycetota</taxon>
        <taxon>Actinomycetes</taxon>
        <taxon>Frankiales</taxon>
        <taxon>Frankiaceae</taxon>
        <taxon>Parafrankia</taxon>
    </lineage>
</organism>
<dbReference type="PANTHER" id="PTHR43390">
    <property type="entry name" value="SIGNAL PEPTIDASE I"/>
    <property type="match status" value="1"/>
</dbReference>
<dbReference type="EC" id="3.4.21.89" evidence="4"/>
<feature type="compositionally biased region" description="Low complexity" evidence="5">
    <location>
        <begin position="14"/>
        <end position="24"/>
    </location>
</feature>
<gene>
    <name evidence="7" type="ORF">CC117_10235</name>
</gene>
<keyword evidence="4" id="KW-1133">Transmembrane helix</keyword>
<dbReference type="InterPro" id="IPR019533">
    <property type="entry name" value="Peptidase_S26"/>
</dbReference>
<dbReference type="GO" id="GO:0004252">
    <property type="term" value="F:serine-type endopeptidase activity"/>
    <property type="evidence" value="ECO:0007669"/>
    <property type="project" value="InterPro"/>
</dbReference>
<dbReference type="PRINTS" id="PR00727">
    <property type="entry name" value="LEADERPTASE"/>
</dbReference>
<comment type="subcellular location">
    <subcellularLocation>
        <location evidence="1">Cell membrane</location>
        <topology evidence="1">Single-pass type II membrane protein</topology>
    </subcellularLocation>
    <subcellularLocation>
        <location evidence="4">Membrane</location>
        <topology evidence="4">Single-pass type II membrane protein</topology>
    </subcellularLocation>
</comment>
<feature type="region of interest" description="Disordered" evidence="5">
    <location>
        <begin position="1"/>
        <end position="88"/>
    </location>
</feature>
<evidence type="ECO:0000259" key="6">
    <source>
        <dbReference type="Pfam" id="PF10502"/>
    </source>
</evidence>
<evidence type="ECO:0000256" key="3">
    <source>
        <dbReference type="PIRSR" id="PIRSR600223-1"/>
    </source>
</evidence>
<dbReference type="InterPro" id="IPR000223">
    <property type="entry name" value="Pept_S26A_signal_pept_1"/>
</dbReference>
<dbReference type="InterPro" id="IPR036286">
    <property type="entry name" value="LexA/Signal_pep-like_sf"/>
</dbReference>
<proteinExistence type="inferred from homology"/>
<evidence type="ECO:0000256" key="1">
    <source>
        <dbReference type="ARBA" id="ARBA00004401"/>
    </source>
</evidence>
<keyword evidence="4" id="KW-0378">Hydrolase</keyword>
<comment type="catalytic activity">
    <reaction evidence="4">
        <text>Cleavage of hydrophobic, N-terminal signal or leader sequences from secreted and periplasmic proteins.</text>
        <dbReference type="EC" id="3.4.21.89"/>
    </reaction>
</comment>
<dbReference type="NCBIfam" id="TIGR02227">
    <property type="entry name" value="sigpep_I_bact"/>
    <property type="match status" value="1"/>
</dbReference>
<feature type="region of interest" description="Disordered" evidence="5">
    <location>
        <begin position="307"/>
        <end position="326"/>
    </location>
</feature>
<reference evidence="8" key="1">
    <citation type="submission" date="2016-07" db="EMBL/GenBank/DDBJ databases">
        <title>Sequence Frankia sp. strain CcI1.17.</title>
        <authorList>
            <person name="Ghodhbane-Gtari F."/>
            <person name="Swanson E."/>
            <person name="Gueddou A."/>
            <person name="Morris K."/>
            <person name="Hezbri K."/>
            <person name="Ktari A."/>
            <person name="Nouioui I."/>
            <person name="Abebe-Akele F."/>
            <person name="Simpson S."/>
            <person name="Thomas K."/>
            <person name="Gtari M."/>
            <person name="Tisa L.S."/>
            <person name="Hurst S."/>
        </authorList>
    </citation>
    <scope>NUCLEOTIDE SEQUENCE [LARGE SCALE GENOMIC DNA]</scope>
    <source>
        <strain evidence="8">Cc1.17</strain>
    </source>
</reference>
<feature type="region of interest" description="Disordered" evidence="5">
    <location>
        <begin position="345"/>
        <end position="397"/>
    </location>
</feature>
<dbReference type="EMBL" id="MBLM01000025">
    <property type="protein sequence ID" value="OHV44044.1"/>
    <property type="molecule type" value="Genomic_DNA"/>
</dbReference>
<feature type="active site" evidence="3">
    <location>
        <position position="125"/>
    </location>
</feature>
<keyword evidence="4" id="KW-0645">Protease</keyword>
<feature type="active site" evidence="3">
    <location>
        <position position="200"/>
    </location>
</feature>
<evidence type="ECO:0000256" key="2">
    <source>
        <dbReference type="ARBA" id="ARBA00009370"/>
    </source>
</evidence>
<dbReference type="SUPFAM" id="SSF51306">
    <property type="entry name" value="LexA/Signal peptidase"/>
    <property type="match status" value="1"/>
</dbReference>
<dbReference type="OrthoDB" id="9815782at2"/>
<dbReference type="GO" id="GO:0006465">
    <property type="term" value="P:signal peptide processing"/>
    <property type="evidence" value="ECO:0007669"/>
    <property type="project" value="InterPro"/>
</dbReference>
<feature type="compositionally biased region" description="Basic and acidic residues" evidence="5">
    <location>
        <begin position="375"/>
        <end position="390"/>
    </location>
</feature>
<dbReference type="GO" id="GO:0005886">
    <property type="term" value="C:plasma membrane"/>
    <property type="evidence" value="ECO:0007669"/>
    <property type="project" value="UniProtKB-SubCell"/>
</dbReference>
<dbReference type="CDD" id="cd06530">
    <property type="entry name" value="S26_SPase_I"/>
    <property type="match status" value="1"/>
</dbReference>
<dbReference type="PANTHER" id="PTHR43390:SF1">
    <property type="entry name" value="CHLOROPLAST PROCESSING PEPTIDASE"/>
    <property type="match status" value="1"/>
</dbReference>
<dbReference type="Proteomes" id="UP000179627">
    <property type="component" value="Unassembled WGS sequence"/>
</dbReference>
<evidence type="ECO:0000313" key="8">
    <source>
        <dbReference type="Proteomes" id="UP000179627"/>
    </source>
</evidence>
<dbReference type="Pfam" id="PF10502">
    <property type="entry name" value="Peptidase_S26"/>
    <property type="match status" value="1"/>
</dbReference>
<feature type="domain" description="Peptidase S26" evidence="6">
    <location>
        <begin position="97"/>
        <end position="282"/>
    </location>
</feature>
<keyword evidence="8" id="KW-1185">Reference proteome</keyword>
<keyword evidence="4" id="KW-0472">Membrane</keyword>
<protein>
    <recommendedName>
        <fullName evidence="4">Signal peptidase I</fullName>
        <ecNumber evidence="4">3.4.21.89</ecNumber>
    </recommendedName>
</protein>
<evidence type="ECO:0000313" key="7">
    <source>
        <dbReference type="EMBL" id="OHV44044.1"/>
    </source>
</evidence>
<evidence type="ECO:0000256" key="4">
    <source>
        <dbReference type="RuleBase" id="RU362042"/>
    </source>
</evidence>
<name>A0A1S1RGV9_9ACTN</name>
<dbReference type="RefSeq" id="WP_071082523.1">
    <property type="nucleotide sequence ID" value="NZ_MBLM01000025.1"/>
</dbReference>
<dbReference type="GO" id="GO:0009003">
    <property type="term" value="F:signal peptidase activity"/>
    <property type="evidence" value="ECO:0007669"/>
    <property type="project" value="UniProtKB-EC"/>
</dbReference>
<dbReference type="AlphaFoldDB" id="A0A1S1RGV9"/>
<accession>A0A1S1RGV9</accession>